<sequence length="53" mass="5542">MPLLAQTRPECCGHAAEPAADPLVTAVRAFSFGTPPRIQHWGGGAALLEGNEE</sequence>
<accession>A0A1Y5Y5T6</accession>
<evidence type="ECO:0000313" key="1">
    <source>
        <dbReference type="EMBL" id="SMD25487.1"/>
    </source>
</evidence>
<gene>
    <name evidence="1" type="ORF">SAMN05661093_09173</name>
</gene>
<reference evidence="1 2" key="1">
    <citation type="submission" date="2017-04" db="EMBL/GenBank/DDBJ databases">
        <authorList>
            <person name="Afonso C.L."/>
            <person name="Miller P.J."/>
            <person name="Scott M.A."/>
            <person name="Spackman E."/>
            <person name="Goraichik I."/>
            <person name="Dimitrov K.M."/>
            <person name="Suarez D.L."/>
            <person name="Swayne D.E."/>
        </authorList>
    </citation>
    <scope>NUCLEOTIDE SEQUENCE [LARGE SCALE GENOMIC DNA]</scope>
    <source>
        <strain evidence="1 2">DSM 43828</strain>
    </source>
</reference>
<dbReference type="EMBL" id="FWXV01000011">
    <property type="protein sequence ID" value="SMD25487.1"/>
    <property type="molecule type" value="Genomic_DNA"/>
</dbReference>
<name>A0A1Y5Y5T6_KIBAR</name>
<evidence type="ECO:0000313" key="2">
    <source>
        <dbReference type="Proteomes" id="UP000192674"/>
    </source>
</evidence>
<protein>
    <submittedName>
        <fullName evidence="1">Uncharacterized protein</fullName>
    </submittedName>
</protein>
<dbReference type="Proteomes" id="UP000192674">
    <property type="component" value="Unassembled WGS sequence"/>
</dbReference>
<proteinExistence type="predicted"/>
<keyword evidence="2" id="KW-1185">Reference proteome</keyword>
<organism evidence="1 2">
    <name type="scientific">Kibdelosporangium aridum</name>
    <dbReference type="NCBI Taxonomy" id="2030"/>
    <lineage>
        <taxon>Bacteria</taxon>
        <taxon>Bacillati</taxon>
        <taxon>Actinomycetota</taxon>
        <taxon>Actinomycetes</taxon>
        <taxon>Pseudonocardiales</taxon>
        <taxon>Pseudonocardiaceae</taxon>
        <taxon>Kibdelosporangium</taxon>
    </lineage>
</organism>
<dbReference type="AlphaFoldDB" id="A0A1Y5Y5T6"/>